<reference evidence="4" key="1">
    <citation type="submission" date="2016-10" db="EMBL/GenBank/DDBJ databases">
        <authorList>
            <person name="Varghese N."/>
            <person name="Submissions S."/>
        </authorList>
    </citation>
    <scope>NUCLEOTIDE SEQUENCE [LARGE SCALE GENOMIC DNA]</scope>
    <source>
        <strain evidence="4">DSM 17044</strain>
    </source>
</reference>
<accession>A0A1H7T455</accession>
<keyword evidence="2" id="KW-0472">Membrane</keyword>
<keyword evidence="4" id="KW-1185">Reference proteome</keyword>
<feature type="transmembrane region" description="Helical" evidence="2">
    <location>
        <begin position="65"/>
        <end position="85"/>
    </location>
</feature>
<dbReference type="EMBL" id="FOAP01000008">
    <property type="protein sequence ID" value="SEL79064.1"/>
    <property type="molecule type" value="Genomic_DNA"/>
</dbReference>
<sequence>MVKGGQTPPEEPLSAGMRSAWKQAEAGDVAGARREAHRILATPTSPPEDRAQAGELLRRTQTPRALYGFALLALGLLVLLVTLALSRY</sequence>
<evidence type="ECO:0000256" key="1">
    <source>
        <dbReference type="SAM" id="MobiDB-lite"/>
    </source>
</evidence>
<feature type="region of interest" description="Disordered" evidence="1">
    <location>
        <begin position="1"/>
        <end position="51"/>
    </location>
</feature>
<dbReference type="Proteomes" id="UP000182719">
    <property type="component" value="Unassembled WGS sequence"/>
</dbReference>
<keyword evidence="2" id="KW-0812">Transmembrane</keyword>
<evidence type="ECO:0000256" key="2">
    <source>
        <dbReference type="SAM" id="Phobius"/>
    </source>
</evidence>
<protein>
    <recommendedName>
        <fullName evidence="5">Molecular chaperone DnaJ</fullName>
    </recommendedName>
</protein>
<proteinExistence type="predicted"/>
<name>A0A1H7T455_STIAU</name>
<keyword evidence="2" id="KW-1133">Transmembrane helix</keyword>
<evidence type="ECO:0000313" key="4">
    <source>
        <dbReference type="Proteomes" id="UP000182719"/>
    </source>
</evidence>
<dbReference type="OrthoDB" id="5525677at2"/>
<dbReference type="AlphaFoldDB" id="A0A1H7T455"/>
<organism evidence="3 4">
    <name type="scientific">Stigmatella aurantiaca</name>
    <dbReference type="NCBI Taxonomy" id="41"/>
    <lineage>
        <taxon>Bacteria</taxon>
        <taxon>Pseudomonadati</taxon>
        <taxon>Myxococcota</taxon>
        <taxon>Myxococcia</taxon>
        <taxon>Myxococcales</taxon>
        <taxon>Cystobacterineae</taxon>
        <taxon>Archangiaceae</taxon>
        <taxon>Stigmatella</taxon>
    </lineage>
</organism>
<evidence type="ECO:0008006" key="5">
    <source>
        <dbReference type="Google" id="ProtNLM"/>
    </source>
</evidence>
<evidence type="ECO:0000313" key="3">
    <source>
        <dbReference type="EMBL" id="SEL79064.1"/>
    </source>
</evidence>
<gene>
    <name evidence="3" type="ORF">SAMN05444354_108248</name>
</gene>